<evidence type="ECO:0000313" key="2">
    <source>
        <dbReference type="Proteomes" id="UP000194127"/>
    </source>
</evidence>
<organism evidence="1 2">
    <name type="scientific">Postia placenta MAD-698-R-SB12</name>
    <dbReference type="NCBI Taxonomy" id="670580"/>
    <lineage>
        <taxon>Eukaryota</taxon>
        <taxon>Fungi</taxon>
        <taxon>Dikarya</taxon>
        <taxon>Basidiomycota</taxon>
        <taxon>Agaricomycotina</taxon>
        <taxon>Agaricomycetes</taxon>
        <taxon>Polyporales</taxon>
        <taxon>Adustoporiaceae</taxon>
        <taxon>Rhodonia</taxon>
    </lineage>
</organism>
<dbReference type="EMBL" id="KZ110598">
    <property type="protein sequence ID" value="OSX61858.1"/>
    <property type="molecule type" value="Genomic_DNA"/>
</dbReference>
<dbReference type="GeneID" id="36324158"/>
<evidence type="ECO:0000313" key="1">
    <source>
        <dbReference type="EMBL" id="OSX61858.1"/>
    </source>
</evidence>
<dbReference type="RefSeq" id="XP_024338652.1">
    <property type="nucleotide sequence ID" value="XM_024479208.1"/>
</dbReference>
<reference evidence="1 2" key="1">
    <citation type="submission" date="2017-04" db="EMBL/GenBank/DDBJ databases">
        <title>Genome Sequence of the Model Brown-Rot Fungus Postia placenta SB12.</title>
        <authorList>
            <consortium name="DOE Joint Genome Institute"/>
            <person name="Gaskell J."/>
            <person name="Kersten P."/>
            <person name="Larrondo L.F."/>
            <person name="Canessa P."/>
            <person name="Martinez D."/>
            <person name="Hibbett D."/>
            <person name="Schmoll M."/>
            <person name="Kubicek C.P."/>
            <person name="Martinez A.T."/>
            <person name="Yadav J."/>
            <person name="Master E."/>
            <person name="Magnuson J.K."/>
            <person name="James T."/>
            <person name="Yaver D."/>
            <person name="Berka R."/>
            <person name="Labutti K."/>
            <person name="Lipzen A."/>
            <person name="Aerts A."/>
            <person name="Barry K."/>
            <person name="Henrissat B."/>
            <person name="Blanchette R."/>
            <person name="Grigoriev I."/>
            <person name="Cullen D."/>
        </authorList>
    </citation>
    <scope>NUCLEOTIDE SEQUENCE [LARGE SCALE GENOMIC DNA]</scope>
    <source>
        <strain evidence="1 2">MAD-698-R-SB12</strain>
    </source>
</reference>
<dbReference type="Gene3D" id="3.30.420.40">
    <property type="match status" value="1"/>
</dbReference>
<keyword evidence="2" id="KW-1185">Reference proteome</keyword>
<protein>
    <submittedName>
        <fullName evidence="1">Uncharacterized protein</fullName>
    </submittedName>
</protein>
<dbReference type="AlphaFoldDB" id="A0A1X6MZR1"/>
<dbReference type="PANTHER" id="PTHR14187:SF5">
    <property type="entry name" value="HEAT SHOCK 70 KDA PROTEIN 12A"/>
    <property type="match status" value="1"/>
</dbReference>
<dbReference type="CDD" id="cd10170">
    <property type="entry name" value="ASKHA_NBD_HSP70"/>
    <property type="match status" value="1"/>
</dbReference>
<dbReference type="InterPro" id="IPR043129">
    <property type="entry name" value="ATPase_NBD"/>
</dbReference>
<accession>A0A1X6MZR1</accession>
<name>A0A1X6MZR1_9APHY</name>
<dbReference type="PANTHER" id="PTHR14187">
    <property type="entry name" value="ALPHA KINASE/ELONGATION FACTOR 2 KINASE"/>
    <property type="match status" value="1"/>
</dbReference>
<dbReference type="SUPFAM" id="SSF53067">
    <property type="entry name" value="Actin-like ATPase domain"/>
    <property type="match status" value="2"/>
</dbReference>
<dbReference type="OrthoDB" id="2963168at2759"/>
<dbReference type="STRING" id="670580.A0A1X6MZR1"/>
<gene>
    <name evidence="1" type="ORF">POSPLADRAFT_1047101</name>
</gene>
<proteinExistence type="predicted"/>
<sequence>MAPALKPYNGTQRKLVLAFDVGTTFSGIAYALLDPGEVPTVQSVTRFPGQENAAGSSKFPSILYYNTQGEVRAAGGEAALPGMELEADDDKLVFVEWFKLHLRPETVDKSTFNKADIPPLPQGKTVVDVFTDFLRYLYDCARRYVVETHAVGDRLWDSLGDRIDIVLSHPNGWEGPQQSKMRLAAIRGGLVPDTPAGHARVHFVTEGEASLYYCVQNGLVEESTNDGDSVMIVDAGGGTVDISTYKFVTVSPMTVEEAANPDCLMQGSTTVNVRASKFLKDKLVKSRYGNDDDIKSMMEFFDKNTKQIFKDSAEPSYIKFGSMGCNDPVAGIRRGQLVLSGSEVSALFEPSAVAIVDAIQRQRQLSPPSLRTVFLVGGFAASPWLFARLQQQLKALGLVLSRPDRHTSKAVSEGAVAFYLGRWVSARKARVTYGVKCSHYLNSSNSEHIKRYAKVYTLPSGLRAVRDGYITMLSKGSQVTENHEIQREMIKESNKKADLKYVTSDITCYRGKAGDPAWTDVEPEMFSKLCTVYADTSRAQKHKKKGPMGHFFRAEYKVILLCGLTELKAQISWIENLSTYSDIHRGPASIVYDDDAAARD</sequence>
<dbReference type="Proteomes" id="UP000194127">
    <property type="component" value="Unassembled WGS sequence"/>
</dbReference>